<reference evidence="2" key="1">
    <citation type="submission" date="2021-01" db="EMBL/GenBank/DDBJ databases">
        <authorList>
            <person name="Kaushik A."/>
        </authorList>
    </citation>
    <scope>NUCLEOTIDE SEQUENCE</scope>
    <source>
        <strain evidence="2">AG3-T5</strain>
    </source>
</reference>
<dbReference type="PANTHER" id="PTHR38926">
    <property type="entry name" value="F-BOX DOMAIN CONTAINING PROTEIN, EXPRESSED"/>
    <property type="match status" value="1"/>
</dbReference>
<dbReference type="Proteomes" id="UP000663841">
    <property type="component" value="Unassembled WGS sequence"/>
</dbReference>
<gene>
    <name evidence="2" type="ORF">RDB_LOCUS204773</name>
</gene>
<evidence type="ECO:0000313" key="2">
    <source>
        <dbReference type="EMBL" id="CAE6480145.1"/>
    </source>
</evidence>
<dbReference type="Gene3D" id="3.80.10.10">
    <property type="entry name" value="Ribonuclease Inhibitor"/>
    <property type="match status" value="1"/>
</dbReference>
<dbReference type="PANTHER" id="PTHR38926:SF5">
    <property type="entry name" value="F-BOX AND LEUCINE-RICH REPEAT PROTEIN 6"/>
    <property type="match status" value="1"/>
</dbReference>
<feature type="coiled-coil region" evidence="1">
    <location>
        <begin position="2"/>
        <end position="29"/>
    </location>
</feature>
<protein>
    <recommendedName>
        <fullName evidence="4">F-box-like domain protein</fullName>
    </recommendedName>
</protein>
<keyword evidence="1" id="KW-0175">Coiled coil</keyword>
<comment type="caution">
    <text evidence="2">The sequence shown here is derived from an EMBL/GenBank/DDBJ whole genome shotgun (WGS) entry which is preliminary data.</text>
</comment>
<evidence type="ECO:0000313" key="3">
    <source>
        <dbReference type="Proteomes" id="UP000663841"/>
    </source>
</evidence>
<accession>A0A8H3CF62</accession>
<dbReference type="AlphaFoldDB" id="A0A8H3CF62"/>
<dbReference type="EMBL" id="CAJMWW010000653">
    <property type="protein sequence ID" value="CAE6480145.1"/>
    <property type="molecule type" value="Genomic_DNA"/>
</dbReference>
<evidence type="ECO:0000256" key="1">
    <source>
        <dbReference type="SAM" id="Coils"/>
    </source>
</evidence>
<dbReference type="SUPFAM" id="SSF81383">
    <property type="entry name" value="F-box domain"/>
    <property type="match status" value="1"/>
</dbReference>
<dbReference type="InterPro" id="IPR032675">
    <property type="entry name" value="LRR_dom_sf"/>
</dbReference>
<organism evidence="2 3">
    <name type="scientific">Rhizoctonia solani</name>
    <dbReference type="NCBI Taxonomy" id="456999"/>
    <lineage>
        <taxon>Eukaryota</taxon>
        <taxon>Fungi</taxon>
        <taxon>Dikarya</taxon>
        <taxon>Basidiomycota</taxon>
        <taxon>Agaricomycotina</taxon>
        <taxon>Agaricomycetes</taxon>
        <taxon>Cantharellales</taxon>
        <taxon>Ceratobasidiaceae</taxon>
        <taxon>Rhizoctonia</taxon>
    </lineage>
</organism>
<name>A0A8H3CF62_9AGAM</name>
<dbReference type="InterPro" id="IPR036047">
    <property type="entry name" value="F-box-like_dom_sf"/>
</dbReference>
<dbReference type="Gene3D" id="1.20.1280.50">
    <property type="match status" value="1"/>
</dbReference>
<evidence type="ECO:0008006" key="4">
    <source>
        <dbReference type="Google" id="ProtNLM"/>
    </source>
</evidence>
<proteinExistence type="predicted"/>
<dbReference type="SUPFAM" id="SSF52047">
    <property type="entry name" value="RNI-like"/>
    <property type="match status" value="1"/>
</dbReference>
<sequence length="553" mass="63533">MFKELKYSRENLERALERYLAACAEVRNQAQLPLFGHTQEHSTRMADEMAAIVICQMNIDHAKKLISQAINHSPFVARVNALPDEILGHVFYIALGLQPCFTNINDPDLKFERKSIAFAQVPERLSHVCSRWRRLACSLPTLWQHIDINTDASDVLTRAYSRMNRAGRLLLDVHIIGSLLDVRELNLWIASTAPRMRSFTLIISDQFETHESVLATCFRNCSPGTLEHLTIWKECASGPGETTLILNLDPLSPNFSTPEFDPVYRQLKSLRLRQVYLYWTSQAYHGLSELHLASHQISQSELLNITVTHLVAILQSSPKLRVLRLDIRVVGDQPDIEGFSIPIRLDDLEVLDLSAESREPNLDQIERVLPLLAPGTKPLQLTIDDLDEGKHLILEKAVQAFFTRSNVTRLKLVCDESSYKEIDFELMSRLAPQLQQFVLDRYSWGEYSDNYVGSYPRFHERDNSAPGSHVEYLYLHRCDIELEWCSDLLKGLAHPPRVLVFWKCSFLKKKEHTFDKEGIRRAFEGVCQDVRILEWDAPKPPDDWSPDAFPCIY</sequence>